<proteinExistence type="predicted"/>
<protein>
    <submittedName>
        <fullName evidence="1">Uncharacterized protein</fullName>
    </submittedName>
</protein>
<organism evidence="1 2">
    <name type="scientific">Dyadobacter beijingensis</name>
    <dbReference type="NCBI Taxonomy" id="365489"/>
    <lineage>
        <taxon>Bacteria</taxon>
        <taxon>Pseudomonadati</taxon>
        <taxon>Bacteroidota</taxon>
        <taxon>Cytophagia</taxon>
        <taxon>Cytophagales</taxon>
        <taxon>Spirosomataceae</taxon>
        <taxon>Dyadobacter</taxon>
    </lineage>
</organism>
<comment type="caution">
    <text evidence="1">The sequence shown here is derived from an EMBL/GenBank/DDBJ whole genome shotgun (WGS) entry which is preliminary data.</text>
</comment>
<name>A0ABQ2HXW6_9BACT</name>
<gene>
    <name evidence="1" type="ORF">GCM10010967_27340</name>
</gene>
<dbReference type="Proteomes" id="UP000632339">
    <property type="component" value="Unassembled WGS sequence"/>
</dbReference>
<reference evidence="2" key="1">
    <citation type="journal article" date="2019" name="Int. J. Syst. Evol. Microbiol.">
        <title>The Global Catalogue of Microorganisms (GCM) 10K type strain sequencing project: providing services to taxonomists for standard genome sequencing and annotation.</title>
        <authorList>
            <consortium name="The Broad Institute Genomics Platform"/>
            <consortium name="The Broad Institute Genome Sequencing Center for Infectious Disease"/>
            <person name="Wu L."/>
            <person name="Ma J."/>
        </authorList>
    </citation>
    <scope>NUCLEOTIDE SEQUENCE [LARGE SCALE GENOMIC DNA]</scope>
    <source>
        <strain evidence="2">CGMCC 1.6375</strain>
    </source>
</reference>
<accession>A0ABQ2HXW6</accession>
<sequence>MVTRSAVELAPVDTAPVDMAPVDTAAVDTAAVDTALPLAGTAANEAIAESKKPITNVKVFIACWKMWMIGPSNRIVGKDN</sequence>
<dbReference type="EMBL" id="BMLI01000001">
    <property type="protein sequence ID" value="GGM92693.1"/>
    <property type="molecule type" value="Genomic_DNA"/>
</dbReference>
<evidence type="ECO:0000313" key="2">
    <source>
        <dbReference type="Proteomes" id="UP000632339"/>
    </source>
</evidence>
<keyword evidence="2" id="KW-1185">Reference proteome</keyword>
<evidence type="ECO:0000313" key="1">
    <source>
        <dbReference type="EMBL" id="GGM92693.1"/>
    </source>
</evidence>